<dbReference type="Pfam" id="PF03471">
    <property type="entry name" value="CorC_HlyC"/>
    <property type="match status" value="1"/>
</dbReference>
<sequence>MEGVSFTRALAVSGFPNLSLIEVALRLLSVLLLIAINAFFVTAEFSMVSVRRSRIHQLVKAGDIPAIAVEMLQRSIDRLLSTTQLGITLSSLALGWIGESTIVVLVNAWLRSWPLPSGMTTFLAHSLSIPIAFFLIAYLQIVIGELCPKSLAMLYSEQLARFLGPPVKAIVRFFGPFIWILNQSTRFLLRIFGIQYTGQGWRPPVTPEELQLIISTEWGSTGLQRAERELLNNVFEFGDVMAQDVMIPRTSIITLPKDATFQTLLKEMASTGYSRYPVIGESLDDVRGIVYFKDLAQPLAVGNLSLDTQIQPWMRPARFVPEHTPLSELLPMMQQEKPAMVMVVNEFGGTVGLVTIKDVIAEIIGDPSDLESSEDLLIQMLGEQKFLVQAQINLEDLNEVLHLNLPLTREYQTLGGFLLYELQKIPAIGEIFCYQNLEFTVVSIVGPRLHQIQLRRLEEEGRAEEQRSRGAEE</sequence>
<dbReference type="InterPro" id="IPR005170">
    <property type="entry name" value="Transptr-assoc_dom"/>
</dbReference>
<proteinExistence type="inferred from homology"/>
<dbReference type="Gene3D" id="3.30.465.10">
    <property type="match status" value="1"/>
</dbReference>
<dbReference type="Pfam" id="PF01595">
    <property type="entry name" value="CNNM"/>
    <property type="match status" value="1"/>
</dbReference>
<accession>A0ABR9U4J6</accession>
<evidence type="ECO:0000256" key="8">
    <source>
        <dbReference type="ARBA" id="ARBA00023136"/>
    </source>
</evidence>
<dbReference type="CDD" id="cd04590">
    <property type="entry name" value="CBS_pair_CorC_HlyC_assoc"/>
    <property type="match status" value="1"/>
</dbReference>
<keyword evidence="6 10" id="KW-1133">Transmembrane helix</keyword>
<keyword evidence="8 10" id="KW-0472">Membrane</keyword>
<feature type="transmembrane region" description="Helical" evidence="11">
    <location>
        <begin position="23"/>
        <end position="45"/>
    </location>
</feature>
<evidence type="ECO:0000256" key="1">
    <source>
        <dbReference type="ARBA" id="ARBA00004651"/>
    </source>
</evidence>
<dbReference type="SUPFAM" id="SSF56176">
    <property type="entry name" value="FAD-binding/transporter-associated domain-like"/>
    <property type="match status" value="1"/>
</dbReference>
<dbReference type="InterPro" id="IPR046342">
    <property type="entry name" value="CBS_dom_sf"/>
</dbReference>
<dbReference type="InterPro" id="IPR044751">
    <property type="entry name" value="Ion_transp-like_CBS"/>
</dbReference>
<reference evidence="14 15" key="1">
    <citation type="submission" date="2020-10" db="EMBL/GenBank/DDBJ databases">
        <authorList>
            <person name="Castelo-Branco R."/>
            <person name="Eusebio N."/>
            <person name="Adriana R."/>
            <person name="Vieira A."/>
            <person name="Brugerolle De Fraissinette N."/>
            <person name="Rezende De Castro R."/>
            <person name="Schneider M.P."/>
            <person name="Vasconcelos V."/>
            <person name="Leao P.N."/>
        </authorList>
    </citation>
    <scope>NUCLEOTIDE SEQUENCE [LARGE SCALE GENOMIC DNA]</scope>
    <source>
        <strain evidence="14 15">LEGE 07299</strain>
    </source>
</reference>
<keyword evidence="7 9" id="KW-0129">CBS domain</keyword>
<dbReference type="Gene3D" id="3.10.580.10">
    <property type="entry name" value="CBS-domain"/>
    <property type="match status" value="1"/>
</dbReference>
<feature type="domain" description="CBS" evidence="12">
    <location>
        <begin position="310"/>
        <end position="370"/>
    </location>
</feature>
<dbReference type="EMBL" id="JADEXF010000906">
    <property type="protein sequence ID" value="MBE9107588.1"/>
    <property type="molecule type" value="Genomic_DNA"/>
</dbReference>
<evidence type="ECO:0000256" key="5">
    <source>
        <dbReference type="ARBA" id="ARBA00022737"/>
    </source>
</evidence>
<name>A0ABR9U4J6_9NOSO</name>
<evidence type="ECO:0000256" key="4">
    <source>
        <dbReference type="ARBA" id="ARBA00022692"/>
    </source>
</evidence>
<dbReference type="InterPro" id="IPR000644">
    <property type="entry name" value="CBS_dom"/>
</dbReference>
<evidence type="ECO:0000259" key="12">
    <source>
        <dbReference type="PROSITE" id="PS51371"/>
    </source>
</evidence>
<dbReference type="PROSITE" id="PS51846">
    <property type="entry name" value="CNNM"/>
    <property type="match status" value="1"/>
</dbReference>
<dbReference type="PANTHER" id="PTHR43099">
    <property type="entry name" value="UPF0053 PROTEIN YRKA"/>
    <property type="match status" value="1"/>
</dbReference>
<keyword evidence="4 10" id="KW-0812">Transmembrane</keyword>
<evidence type="ECO:0000256" key="3">
    <source>
        <dbReference type="ARBA" id="ARBA00022475"/>
    </source>
</evidence>
<dbReference type="InterPro" id="IPR002550">
    <property type="entry name" value="CNNM"/>
</dbReference>
<evidence type="ECO:0000256" key="6">
    <source>
        <dbReference type="ARBA" id="ARBA00022989"/>
    </source>
</evidence>
<comment type="similarity">
    <text evidence="2">Belongs to the UPF0053 family.</text>
</comment>
<organism evidence="14 15">
    <name type="scientific">Nostoc cf. edaphicum LEGE 07299</name>
    <dbReference type="NCBI Taxonomy" id="2777974"/>
    <lineage>
        <taxon>Bacteria</taxon>
        <taxon>Bacillati</taxon>
        <taxon>Cyanobacteriota</taxon>
        <taxon>Cyanophyceae</taxon>
        <taxon>Nostocales</taxon>
        <taxon>Nostocaceae</taxon>
        <taxon>Nostoc</taxon>
    </lineage>
</organism>
<dbReference type="RefSeq" id="WP_194047532.1">
    <property type="nucleotide sequence ID" value="NZ_JADEXF010000906.1"/>
</dbReference>
<keyword evidence="3" id="KW-1003">Cell membrane</keyword>
<evidence type="ECO:0000313" key="15">
    <source>
        <dbReference type="Proteomes" id="UP000647836"/>
    </source>
</evidence>
<evidence type="ECO:0000256" key="2">
    <source>
        <dbReference type="ARBA" id="ARBA00006337"/>
    </source>
</evidence>
<gene>
    <name evidence="14" type="ORF">IQ229_22460</name>
</gene>
<dbReference type="SMART" id="SM00116">
    <property type="entry name" value="CBS"/>
    <property type="match status" value="2"/>
</dbReference>
<comment type="subcellular location">
    <subcellularLocation>
        <location evidence="1">Cell membrane</location>
        <topology evidence="1">Multi-pass membrane protein</topology>
    </subcellularLocation>
</comment>
<evidence type="ECO:0000256" key="10">
    <source>
        <dbReference type="PROSITE-ProRule" id="PRU01193"/>
    </source>
</evidence>
<feature type="domain" description="CBS" evidence="12">
    <location>
        <begin position="246"/>
        <end position="306"/>
    </location>
</feature>
<dbReference type="SUPFAM" id="SSF54631">
    <property type="entry name" value="CBS-domain pair"/>
    <property type="match status" value="1"/>
</dbReference>
<evidence type="ECO:0000256" key="11">
    <source>
        <dbReference type="SAM" id="Phobius"/>
    </source>
</evidence>
<protein>
    <submittedName>
        <fullName evidence="14">HlyC/CorC family transporter</fullName>
    </submittedName>
</protein>
<dbReference type="Proteomes" id="UP000647836">
    <property type="component" value="Unassembled WGS sequence"/>
</dbReference>
<comment type="caution">
    <text evidence="14">The sequence shown here is derived from an EMBL/GenBank/DDBJ whole genome shotgun (WGS) entry which is preliminary data.</text>
</comment>
<keyword evidence="15" id="KW-1185">Reference proteome</keyword>
<keyword evidence="5" id="KW-0677">Repeat</keyword>
<dbReference type="PANTHER" id="PTHR43099:SF2">
    <property type="entry name" value="UPF0053 PROTEIN YRKA"/>
    <property type="match status" value="1"/>
</dbReference>
<dbReference type="PROSITE" id="PS51371">
    <property type="entry name" value="CBS"/>
    <property type="match status" value="2"/>
</dbReference>
<dbReference type="SMART" id="SM01091">
    <property type="entry name" value="CorC_HlyC"/>
    <property type="match status" value="1"/>
</dbReference>
<dbReference type="InterPro" id="IPR016169">
    <property type="entry name" value="FAD-bd_PCMH_sub2"/>
</dbReference>
<evidence type="ECO:0000313" key="14">
    <source>
        <dbReference type="EMBL" id="MBE9107588.1"/>
    </source>
</evidence>
<feature type="transmembrane region" description="Helical" evidence="11">
    <location>
        <begin position="85"/>
        <end position="110"/>
    </location>
</feature>
<evidence type="ECO:0000256" key="9">
    <source>
        <dbReference type="PROSITE-ProRule" id="PRU00703"/>
    </source>
</evidence>
<evidence type="ECO:0000259" key="13">
    <source>
        <dbReference type="PROSITE" id="PS51846"/>
    </source>
</evidence>
<feature type="domain" description="CNNM transmembrane" evidence="13">
    <location>
        <begin position="19"/>
        <end position="228"/>
    </location>
</feature>
<feature type="transmembrane region" description="Helical" evidence="11">
    <location>
        <begin position="122"/>
        <end position="147"/>
    </location>
</feature>
<dbReference type="InterPro" id="IPR036318">
    <property type="entry name" value="FAD-bd_PCMH-like_sf"/>
</dbReference>
<dbReference type="Pfam" id="PF00571">
    <property type="entry name" value="CBS"/>
    <property type="match status" value="2"/>
</dbReference>
<dbReference type="InterPro" id="IPR051676">
    <property type="entry name" value="UPF0053_domain"/>
</dbReference>
<evidence type="ECO:0000256" key="7">
    <source>
        <dbReference type="ARBA" id="ARBA00023122"/>
    </source>
</evidence>